<evidence type="ECO:0000256" key="1">
    <source>
        <dbReference type="ARBA" id="ARBA00004922"/>
    </source>
</evidence>
<feature type="domain" description="Glucosyltransferase 3-like N-terminal" evidence="6">
    <location>
        <begin position="3"/>
        <end position="153"/>
    </location>
</feature>
<protein>
    <recommendedName>
        <fullName evidence="5">Glucosyltransferase 3</fullName>
        <ecNumber evidence="5">2.4.1.-</ecNumber>
    </recommendedName>
</protein>
<dbReference type="InterPro" id="IPR058592">
    <property type="entry name" value="Gtf3_C"/>
</dbReference>
<evidence type="ECO:0000256" key="5">
    <source>
        <dbReference type="HAMAP-Rule" id="MF_00841"/>
    </source>
</evidence>
<feature type="domain" description="Glucosyltransferase 3-like C-terminal" evidence="7">
    <location>
        <begin position="171"/>
        <end position="327"/>
    </location>
</feature>
<evidence type="ECO:0000256" key="4">
    <source>
        <dbReference type="ARBA" id="ARBA00022741"/>
    </source>
</evidence>
<keyword evidence="4 5" id="KW-0547">Nucleotide-binding</keyword>
<dbReference type="SUPFAM" id="SSF53756">
    <property type="entry name" value="UDP-Glycosyltransferase/glycogen phosphorylase"/>
    <property type="match status" value="1"/>
</dbReference>
<dbReference type="PIRSF" id="PIRSF007023">
    <property type="entry name" value="UDP-Galf_transf"/>
    <property type="match status" value="1"/>
</dbReference>
<comment type="similarity">
    <text evidence="5">Belongs to the Gtf3 glucosyltransferase family.</text>
</comment>
<proteinExistence type="inferred from homology"/>
<comment type="caution">
    <text evidence="5">Lacks conserved residue(s) required for the propagation of feature annotation.</text>
</comment>
<comment type="subunit">
    <text evidence="5">Homotetramer; a dimer of dimers.</text>
</comment>
<dbReference type="AlphaFoldDB" id="A0A412IX81"/>
<evidence type="ECO:0000313" key="8">
    <source>
        <dbReference type="EMBL" id="RGS44653.1"/>
    </source>
</evidence>
<gene>
    <name evidence="5" type="primary">gtf3</name>
    <name evidence="8" type="ORF">DWX92_10335</name>
</gene>
<dbReference type="Pfam" id="PF26334">
    <property type="entry name" value="Gtf3_N"/>
    <property type="match status" value="1"/>
</dbReference>
<sequence>MRIHVTNVYGFSPRSVVQLSQHEVVDILKDLCDSEIGLFVYSYDKEPKNELSSRYDGIIARVTPGDVVIFQSPTWNIVDWDNGLVDRIKAYGGKVVFFIQDVPPIQFENNYFLMPYFIDMYNKAELVIVPSERMYQRLVEEGLTVKKYVVQKMWDFNVHMDLHTPSFERKLYFLGDVSRFPFFQNWQYDTPLHAFGNHNSDYDYSKVHFGGWLNKTELLLELSKGGFGLVWGNQEDPKDEKVYYKMNCSYKLASYLSAGIPVIVPDYLSNADFVKEKGIGFVVSSLEEADEMIQNCTEDNYNQMVSNLKHVQYLINNGYFTKKLFVDTIMALD</sequence>
<dbReference type="Gene3D" id="3.40.50.2000">
    <property type="entry name" value="Glycogen Phosphorylase B"/>
    <property type="match status" value="2"/>
</dbReference>
<feature type="binding site" evidence="5">
    <location>
        <position position="179"/>
    </location>
    <ligand>
        <name>UDP</name>
        <dbReference type="ChEBI" id="CHEBI:58223"/>
    </ligand>
</feature>
<dbReference type="UniPathway" id="UPA00378"/>
<dbReference type="InterPro" id="IPR043676">
    <property type="entry name" value="Gtf3"/>
</dbReference>
<dbReference type="GO" id="GO:0035251">
    <property type="term" value="F:UDP-glucosyltransferase activity"/>
    <property type="evidence" value="ECO:0007669"/>
    <property type="project" value="InterPro"/>
</dbReference>
<evidence type="ECO:0000256" key="2">
    <source>
        <dbReference type="ARBA" id="ARBA00022676"/>
    </source>
</evidence>
<comment type="pathway">
    <text evidence="1 5">Protein modification; protein glycosylation.</text>
</comment>
<evidence type="ECO:0000259" key="7">
    <source>
        <dbReference type="Pfam" id="PF26337"/>
    </source>
</evidence>
<evidence type="ECO:0000256" key="3">
    <source>
        <dbReference type="ARBA" id="ARBA00022679"/>
    </source>
</evidence>
<keyword evidence="2 5" id="KW-0328">Glycosyltransferase</keyword>
<dbReference type="Proteomes" id="UP000285274">
    <property type="component" value="Unassembled WGS sequence"/>
</dbReference>
<evidence type="ECO:0000313" key="9">
    <source>
        <dbReference type="Proteomes" id="UP000285274"/>
    </source>
</evidence>
<keyword evidence="3 5" id="KW-0808">Transferase</keyword>
<dbReference type="EC" id="2.4.1.-" evidence="5"/>
<dbReference type="Pfam" id="PF26337">
    <property type="entry name" value="Gtf3_C"/>
    <property type="match status" value="1"/>
</dbReference>
<name>A0A412IX81_9FIRM</name>
<dbReference type="HAMAP" id="MF_00841">
    <property type="entry name" value="Gtf3"/>
    <property type="match status" value="1"/>
</dbReference>
<dbReference type="RefSeq" id="WP_117992605.1">
    <property type="nucleotide sequence ID" value="NZ_CATXNH010000054.1"/>
</dbReference>
<dbReference type="GO" id="GO:0000166">
    <property type="term" value="F:nucleotide binding"/>
    <property type="evidence" value="ECO:0007669"/>
    <property type="project" value="UniProtKB-KW"/>
</dbReference>
<feature type="binding site" evidence="5">
    <location>
        <begin position="249"/>
        <end position="254"/>
    </location>
    <ligand>
        <name>UDP</name>
        <dbReference type="ChEBI" id="CHEBI:58223"/>
    </ligand>
</feature>
<dbReference type="EMBL" id="QRVM01000061">
    <property type="protein sequence ID" value="RGS44653.1"/>
    <property type="molecule type" value="Genomic_DNA"/>
</dbReference>
<comment type="function">
    <text evidence="5">Required for polymorphic O-glycosylation of the serine-rich repeat protein in this bacteria. Catalyzes the second step in glycosylation by transferring a sugar from a UDP-activated sugar to the terminal GlcNAc moiety of the 3-O-(N-acetyl-alpha-D-glucosaminyl)-L-seryl-[protein] resulting from the first glycosylation step.</text>
</comment>
<comment type="caution">
    <text evidence="8">The sequence shown here is derived from an EMBL/GenBank/DDBJ whole genome shotgun (WGS) entry which is preliminary data.</text>
</comment>
<dbReference type="InterPro" id="IPR058591">
    <property type="entry name" value="Gtf3_N"/>
</dbReference>
<organism evidence="8 9">
    <name type="scientific">Holdemanella biformis</name>
    <dbReference type="NCBI Taxonomy" id="1735"/>
    <lineage>
        <taxon>Bacteria</taxon>
        <taxon>Bacillati</taxon>
        <taxon>Bacillota</taxon>
        <taxon>Erysipelotrichia</taxon>
        <taxon>Erysipelotrichales</taxon>
        <taxon>Erysipelotrichaceae</taxon>
        <taxon>Holdemanella</taxon>
    </lineage>
</organism>
<accession>A0A412IX81</accession>
<reference evidence="8 9" key="1">
    <citation type="submission" date="2018-08" db="EMBL/GenBank/DDBJ databases">
        <title>A genome reference for cultivated species of the human gut microbiota.</title>
        <authorList>
            <person name="Zou Y."/>
            <person name="Xue W."/>
            <person name="Luo G."/>
        </authorList>
    </citation>
    <scope>NUCLEOTIDE SEQUENCE [LARGE SCALE GENOMIC DNA]</scope>
    <source>
        <strain evidence="8 9">AF22-10AC</strain>
    </source>
</reference>
<comment type="domain">
    <text evidence="5">Dimerizes via the C-terminus; dimerization is required for tetramer formation. Binds protein substrate via an exposed loop in the N-terminus.</text>
</comment>
<evidence type="ECO:0000259" key="6">
    <source>
        <dbReference type="Pfam" id="PF26334"/>
    </source>
</evidence>